<name>A0A939QLP6_9MICO</name>
<dbReference type="InterPro" id="IPR011055">
    <property type="entry name" value="Dup_hybrid_motif"/>
</dbReference>
<keyword evidence="1" id="KW-0732">Signal</keyword>
<dbReference type="InterPro" id="IPR050570">
    <property type="entry name" value="Cell_wall_metabolism_enzyme"/>
</dbReference>
<reference evidence="3" key="1">
    <citation type="submission" date="2021-03" db="EMBL/GenBank/DDBJ databases">
        <title>Leucobacter chromiisoli sp. nov., isolated from chromium-containing soil of chemical plant.</title>
        <authorList>
            <person name="Xu Z."/>
        </authorList>
    </citation>
    <scope>NUCLEOTIDE SEQUENCE</scope>
    <source>
        <strain evidence="3">K 70/01</strain>
    </source>
</reference>
<evidence type="ECO:0000313" key="4">
    <source>
        <dbReference type="Proteomes" id="UP000668403"/>
    </source>
</evidence>
<dbReference type="Proteomes" id="UP000668403">
    <property type="component" value="Unassembled WGS sequence"/>
</dbReference>
<feature type="domain" description="M23ase beta-sheet core" evidence="2">
    <location>
        <begin position="78"/>
        <end position="178"/>
    </location>
</feature>
<protein>
    <submittedName>
        <fullName evidence="3">M23 family metallopeptidase</fullName>
    </submittedName>
</protein>
<dbReference type="InterPro" id="IPR016047">
    <property type="entry name" value="M23ase_b-sheet_dom"/>
</dbReference>
<keyword evidence="4" id="KW-1185">Reference proteome</keyword>
<sequence>MLASGGETEASAAVRQNLVVDTSAEPDLSAFSATAASLKPSGATYTNVASSAVQFPFADGIASLTDGFGYRSAPVAQFHDAQDFAAPAGTPISIIADGTVAEAGYSDDGCGFGLIVDHEIDDEAVSSRYCHMELASHTYAVGDAVSAGDPAGRVGNTGMSFGPHLHLVIKVDGTAVDPLPFLNRHNDED</sequence>
<proteinExistence type="predicted"/>
<evidence type="ECO:0000259" key="2">
    <source>
        <dbReference type="Pfam" id="PF01551"/>
    </source>
</evidence>
<dbReference type="AlphaFoldDB" id="A0A939QLP6"/>
<organism evidence="3 4">
    <name type="scientific">Leucobacter tardus</name>
    <dbReference type="NCBI Taxonomy" id="501483"/>
    <lineage>
        <taxon>Bacteria</taxon>
        <taxon>Bacillati</taxon>
        <taxon>Actinomycetota</taxon>
        <taxon>Actinomycetes</taxon>
        <taxon>Micrococcales</taxon>
        <taxon>Microbacteriaceae</taxon>
        <taxon>Leucobacter</taxon>
    </lineage>
</organism>
<dbReference type="Gene3D" id="2.70.70.10">
    <property type="entry name" value="Glucose Permease (Domain IIA)"/>
    <property type="match status" value="1"/>
</dbReference>
<dbReference type="Pfam" id="PF01551">
    <property type="entry name" value="Peptidase_M23"/>
    <property type="match status" value="1"/>
</dbReference>
<dbReference type="SUPFAM" id="SSF51261">
    <property type="entry name" value="Duplicated hybrid motif"/>
    <property type="match status" value="1"/>
</dbReference>
<dbReference type="PANTHER" id="PTHR21666">
    <property type="entry name" value="PEPTIDASE-RELATED"/>
    <property type="match status" value="1"/>
</dbReference>
<evidence type="ECO:0000313" key="3">
    <source>
        <dbReference type="EMBL" id="MBO2989994.1"/>
    </source>
</evidence>
<comment type="caution">
    <text evidence="3">The sequence shown here is derived from an EMBL/GenBank/DDBJ whole genome shotgun (WGS) entry which is preliminary data.</text>
</comment>
<evidence type="ECO:0000256" key="1">
    <source>
        <dbReference type="ARBA" id="ARBA00022729"/>
    </source>
</evidence>
<gene>
    <name evidence="3" type="ORF">J4H85_08325</name>
</gene>
<dbReference type="GO" id="GO:0004222">
    <property type="term" value="F:metalloendopeptidase activity"/>
    <property type="evidence" value="ECO:0007669"/>
    <property type="project" value="TreeGrafter"/>
</dbReference>
<dbReference type="PANTHER" id="PTHR21666:SF289">
    <property type="entry name" value="L-ALA--D-GLU ENDOPEPTIDASE"/>
    <property type="match status" value="1"/>
</dbReference>
<accession>A0A939QLP6</accession>
<dbReference type="CDD" id="cd12797">
    <property type="entry name" value="M23_peptidase"/>
    <property type="match status" value="1"/>
</dbReference>
<dbReference type="EMBL" id="JAGFBF010000005">
    <property type="protein sequence ID" value="MBO2989994.1"/>
    <property type="molecule type" value="Genomic_DNA"/>
</dbReference>